<accession>A0ABU0T1L5</accession>
<organism evidence="1 2">
    <name type="scientific">Streptomyces umbrinus</name>
    <dbReference type="NCBI Taxonomy" id="67370"/>
    <lineage>
        <taxon>Bacteria</taxon>
        <taxon>Bacillati</taxon>
        <taxon>Actinomycetota</taxon>
        <taxon>Actinomycetes</taxon>
        <taxon>Kitasatosporales</taxon>
        <taxon>Streptomycetaceae</taxon>
        <taxon>Streptomyces</taxon>
        <taxon>Streptomyces phaeochromogenes group</taxon>
    </lineage>
</organism>
<dbReference type="Proteomes" id="UP001230328">
    <property type="component" value="Unassembled WGS sequence"/>
</dbReference>
<gene>
    <name evidence="1" type="ORF">QF035_007282</name>
</gene>
<sequence length="47" mass="5071">MSALLRATVLGCYEEDGYGPQVLALTAQLRDYPEVLARPLHLAGLGQ</sequence>
<dbReference type="EMBL" id="JAUSZI010000002">
    <property type="protein sequence ID" value="MDQ1029700.1"/>
    <property type="molecule type" value="Genomic_DNA"/>
</dbReference>
<protein>
    <submittedName>
        <fullName evidence="1">Uncharacterized protein</fullName>
    </submittedName>
</protein>
<evidence type="ECO:0000313" key="2">
    <source>
        <dbReference type="Proteomes" id="UP001230328"/>
    </source>
</evidence>
<evidence type="ECO:0000313" key="1">
    <source>
        <dbReference type="EMBL" id="MDQ1029700.1"/>
    </source>
</evidence>
<keyword evidence="2" id="KW-1185">Reference proteome</keyword>
<name>A0ABU0T1L5_9ACTN</name>
<proteinExistence type="predicted"/>
<comment type="caution">
    <text evidence="1">The sequence shown here is derived from an EMBL/GenBank/DDBJ whole genome shotgun (WGS) entry which is preliminary data.</text>
</comment>
<reference evidence="1 2" key="1">
    <citation type="submission" date="2023-07" db="EMBL/GenBank/DDBJ databases">
        <title>Comparative genomics of wheat-associated soil bacteria to identify genetic determinants of phenazine resistance.</title>
        <authorList>
            <person name="Mouncey N."/>
        </authorList>
    </citation>
    <scope>NUCLEOTIDE SEQUENCE [LARGE SCALE GENOMIC DNA]</scope>
    <source>
        <strain evidence="1 2">V2I4</strain>
    </source>
</reference>
<dbReference type="RefSeq" id="WP_307524998.1">
    <property type="nucleotide sequence ID" value="NZ_JAUSZI010000002.1"/>
</dbReference>